<feature type="compositionally biased region" description="Basic residues" evidence="8">
    <location>
        <begin position="205"/>
        <end position="216"/>
    </location>
</feature>
<feature type="domain" description="H15" evidence="9">
    <location>
        <begin position="58"/>
        <end position="132"/>
    </location>
</feature>
<keyword evidence="4 7" id="KW-0158">Chromosome</keyword>
<proteinExistence type="inferred from homology"/>
<comment type="caution">
    <text evidence="10">The sequence shown here is derived from an EMBL/GenBank/DDBJ whole genome shotgun (WGS) entry which is preliminary data.</text>
</comment>
<evidence type="ECO:0000256" key="6">
    <source>
        <dbReference type="ARBA" id="ARBA00023242"/>
    </source>
</evidence>
<evidence type="ECO:0000256" key="5">
    <source>
        <dbReference type="ARBA" id="ARBA00023125"/>
    </source>
</evidence>
<dbReference type="FunFam" id="1.10.10.10:FF:000140">
    <property type="entry name" value="Histone H1.0"/>
    <property type="match status" value="1"/>
</dbReference>
<dbReference type="PRINTS" id="PR00624">
    <property type="entry name" value="HISTONEH5"/>
</dbReference>
<evidence type="ECO:0000313" key="11">
    <source>
        <dbReference type="Proteomes" id="UP000826195"/>
    </source>
</evidence>
<evidence type="ECO:0000256" key="8">
    <source>
        <dbReference type="SAM" id="MobiDB-lite"/>
    </source>
</evidence>
<evidence type="ECO:0000256" key="3">
    <source>
        <dbReference type="ARBA" id="ARBA00004286"/>
    </source>
</evidence>
<dbReference type="Proteomes" id="UP000826195">
    <property type="component" value="Unassembled WGS sequence"/>
</dbReference>
<dbReference type="InterPro" id="IPR036390">
    <property type="entry name" value="WH_DNA-bd_sf"/>
</dbReference>
<reference evidence="10 11" key="1">
    <citation type="journal article" date="2021" name="J. Hered.">
        <title>A chromosome-level genome assembly of the parasitoid wasp, Cotesia glomerata (Hymenoptera: Braconidae).</title>
        <authorList>
            <person name="Pinto B.J."/>
            <person name="Weis J.J."/>
            <person name="Gamble T."/>
            <person name="Ode P.J."/>
            <person name="Paul R."/>
            <person name="Zaspel J.M."/>
        </authorList>
    </citation>
    <scope>NUCLEOTIDE SEQUENCE [LARGE SCALE GENOMIC DNA]</scope>
    <source>
        <strain evidence="10">CgM1</strain>
    </source>
</reference>
<evidence type="ECO:0000256" key="1">
    <source>
        <dbReference type="ARBA" id="ARBA00002809"/>
    </source>
</evidence>
<feature type="compositionally biased region" description="Basic and acidic residues" evidence="8">
    <location>
        <begin position="162"/>
        <end position="175"/>
    </location>
</feature>
<dbReference type="InterPro" id="IPR005819">
    <property type="entry name" value="H1/H5"/>
</dbReference>
<dbReference type="SUPFAM" id="SSF46785">
    <property type="entry name" value="Winged helix' DNA-binding domain"/>
    <property type="match status" value="1"/>
</dbReference>
<gene>
    <name evidence="10" type="ORF">KQX54_016007</name>
</gene>
<feature type="compositionally biased region" description="Low complexity" evidence="8">
    <location>
        <begin position="131"/>
        <end position="147"/>
    </location>
</feature>
<evidence type="ECO:0000256" key="2">
    <source>
        <dbReference type="ARBA" id="ARBA00004123"/>
    </source>
</evidence>
<dbReference type="GO" id="GO:0030261">
    <property type="term" value="P:chromosome condensation"/>
    <property type="evidence" value="ECO:0007669"/>
    <property type="project" value="TreeGrafter"/>
</dbReference>
<accession>A0AAV7I9X8</accession>
<dbReference type="GO" id="GO:0006334">
    <property type="term" value="P:nucleosome assembly"/>
    <property type="evidence" value="ECO:0007669"/>
    <property type="project" value="InterPro"/>
</dbReference>
<organism evidence="10 11">
    <name type="scientific">Cotesia glomerata</name>
    <name type="common">Lepidopteran parasitic wasp</name>
    <name type="synonym">Apanteles glomeratus</name>
    <dbReference type="NCBI Taxonomy" id="32391"/>
    <lineage>
        <taxon>Eukaryota</taxon>
        <taxon>Metazoa</taxon>
        <taxon>Ecdysozoa</taxon>
        <taxon>Arthropoda</taxon>
        <taxon>Hexapoda</taxon>
        <taxon>Insecta</taxon>
        <taxon>Pterygota</taxon>
        <taxon>Neoptera</taxon>
        <taxon>Endopterygota</taxon>
        <taxon>Hymenoptera</taxon>
        <taxon>Apocrita</taxon>
        <taxon>Ichneumonoidea</taxon>
        <taxon>Braconidae</taxon>
        <taxon>Microgastrinae</taxon>
        <taxon>Cotesia</taxon>
    </lineage>
</organism>
<dbReference type="EMBL" id="JAHXZJ010002237">
    <property type="protein sequence ID" value="KAH0546916.1"/>
    <property type="molecule type" value="Genomic_DNA"/>
</dbReference>
<dbReference type="SMART" id="SM00526">
    <property type="entry name" value="H15"/>
    <property type="match status" value="1"/>
</dbReference>
<dbReference type="InterPro" id="IPR036388">
    <property type="entry name" value="WH-like_DNA-bd_sf"/>
</dbReference>
<keyword evidence="11" id="KW-1185">Reference proteome</keyword>
<keyword evidence="6 7" id="KW-0539">Nucleus</keyword>
<evidence type="ECO:0000259" key="9">
    <source>
        <dbReference type="PROSITE" id="PS51504"/>
    </source>
</evidence>
<dbReference type="GO" id="GO:0005634">
    <property type="term" value="C:nucleus"/>
    <property type="evidence" value="ECO:0007669"/>
    <property type="project" value="UniProtKB-SubCell"/>
</dbReference>
<dbReference type="PANTHER" id="PTHR11467:SF20">
    <property type="entry name" value="H15 DOMAIN-CONTAINING PROTEIN-RELATED"/>
    <property type="match status" value="1"/>
</dbReference>
<evidence type="ECO:0000313" key="10">
    <source>
        <dbReference type="EMBL" id="KAH0546916.1"/>
    </source>
</evidence>
<dbReference type="GO" id="GO:0031492">
    <property type="term" value="F:nucleosomal DNA binding"/>
    <property type="evidence" value="ECO:0007669"/>
    <property type="project" value="TreeGrafter"/>
</dbReference>
<dbReference type="PANTHER" id="PTHR11467">
    <property type="entry name" value="HISTONE H1"/>
    <property type="match status" value="1"/>
</dbReference>
<dbReference type="GO" id="GO:0030527">
    <property type="term" value="F:structural constituent of chromatin"/>
    <property type="evidence" value="ECO:0007669"/>
    <property type="project" value="InterPro"/>
</dbReference>
<dbReference type="Pfam" id="PF00538">
    <property type="entry name" value="Linker_histone"/>
    <property type="match status" value="1"/>
</dbReference>
<evidence type="ECO:0000256" key="7">
    <source>
        <dbReference type="RuleBase" id="RU003894"/>
    </source>
</evidence>
<evidence type="ECO:0000256" key="4">
    <source>
        <dbReference type="ARBA" id="ARBA00022454"/>
    </source>
</evidence>
<dbReference type="InterPro" id="IPR005818">
    <property type="entry name" value="Histone_H1/H5_H15"/>
</dbReference>
<sequence length="248" mass="25646">MVRAKVGTHDAELLKNSTMTDTEVSPTLAPVEKEVVAKTDSLKKTKVTKAKKPATKPTHPSAGDMVTAAVTALAEKNGSSLQAIKKYIAANYKVEIEKQSMFIKKFLKAAVEKGTLVQTKGKGASGSFKLPVSKPAAKSKTASSAKKAAPKKAAAKKPVTKKTSEAKVSVKEATKPKKAAAKKPASPQKAKAPAKLKAAAEPKAKKAAAPKSKKAAKAPTAKPKAPKPKKAAAPKAAKSPAKKTAAKN</sequence>
<dbReference type="CDD" id="cd00073">
    <property type="entry name" value="H15"/>
    <property type="match status" value="1"/>
</dbReference>
<feature type="compositionally biased region" description="Low complexity" evidence="8">
    <location>
        <begin position="182"/>
        <end position="197"/>
    </location>
</feature>
<comment type="similarity">
    <text evidence="7">Belongs to the histone H1/H5 family.</text>
</comment>
<comment type="function">
    <text evidence="1">Histones H1 are necessary for the condensation of nucleosome chains into higher-order structures.</text>
</comment>
<dbReference type="GO" id="GO:0003690">
    <property type="term" value="F:double-stranded DNA binding"/>
    <property type="evidence" value="ECO:0007669"/>
    <property type="project" value="TreeGrafter"/>
</dbReference>
<dbReference type="PROSITE" id="PS51504">
    <property type="entry name" value="H15"/>
    <property type="match status" value="1"/>
</dbReference>
<name>A0AAV7I9X8_COTGL</name>
<protein>
    <recommendedName>
        <fullName evidence="9">H15 domain-containing protein</fullName>
    </recommendedName>
</protein>
<dbReference type="GO" id="GO:0000786">
    <property type="term" value="C:nucleosome"/>
    <property type="evidence" value="ECO:0007669"/>
    <property type="project" value="InterPro"/>
</dbReference>
<dbReference type="GO" id="GO:0045910">
    <property type="term" value="P:negative regulation of DNA recombination"/>
    <property type="evidence" value="ECO:0007669"/>
    <property type="project" value="TreeGrafter"/>
</dbReference>
<keyword evidence="5 7" id="KW-0238">DNA-binding</keyword>
<feature type="compositionally biased region" description="Basic residues" evidence="8">
    <location>
        <begin position="148"/>
        <end position="160"/>
    </location>
</feature>
<dbReference type="AlphaFoldDB" id="A0AAV7I9X8"/>
<feature type="region of interest" description="Disordered" evidence="8">
    <location>
        <begin position="120"/>
        <end position="248"/>
    </location>
</feature>
<dbReference type="Gene3D" id="1.10.10.10">
    <property type="entry name" value="Winged helix-like DNA-binding domain superfamily/Winged helix DNA-binding domain"/>
    <property type="match status" value="1"/>
</dbReference>
<comment type="subcellular location">
    <subcellularLocation>
        <location evidence="3">Chromosome</location>
    </subcellularLocation>
    <subcellularLocation>
        <location evidence="2 7">Nucleus</location>
    </subcellularLocation>
</comment>